<evidence type="ECO:0000313" key="2">
    <source>
        <dbReference type="EMBL" id="MCZ2722723.1"/>
    </source>
</evidence>
<keyword evidence="2" id="KW-0540">Nuclease</keyword>
<accession>A0ABT4JWG5</accession>
<dbReference type="Proteomes" id="UP001149719">
    <property type="component" value="Unassembled WGS sequence"/>
</dbReference>
<dbReference type="InterPro" id="IPR005135">
    <property type="entry name" value="Endo/exonuclease/phosphatase"/>
</dbReference>
<keyword evidence="3" id="KW-1185">Reference proteome</keyword>
<dbReference type="EMBL" id="JAPUBN010000019">
    <property type="protein sequence ID" value="MCZ2722723.1"/>
    <property type="molecule type" value="Genomic_DNA"/>
</dbReference>
<evidence type="ECO:0000313" key="3">
    <source>
        <dbReference type="Proteomes" id="UP001149719"/>
    </source>
</evidence>
<dbReference type="Pfam" id="PF03372">
    <property type="entry name" value="Exo_endo_phos"/>
    <property type="match status" value="1"/>
</dbReference>
<dbReference type="SUPFAM" id="SSF56219">
    <property type="entry name" value="DNase I-like"/>
    <property type="match status" value="1"/>
</dbReference>
<evidence type="ECO:0000259" key="1">
    <source>
        <dbReference type="Pfam" id="PF03372"/>
    </source>
</evidence>
<dbReference type="RefSeq" id="WP_269126588.1">
    <property type="nucleotide sequence ID" value="NZ_JAPUBN010000019.1"/>
</dbReference>
<keyword evidence="2" id="KW-0378">Hydrolase</keyword>
<dbReference type="Gene3D" id="3.60.10.10">
    <property type="entry name" value="Endonuclease/exonuclease/phosphatase"/>
    <property type="match status" value="1"/>
</dbReference>
<keyword evidence="2" id="KW-0255">Endonuclease</keyword>
<dbReference type="GO" id="GO:0004519">
    <property type="term" value="F:endonuclease activity"/>
    <property type="evidence" value="ECO:0007669"/>
    <property type="project" value="UniProtKB-KW"/>
</dbReference>
<sequence length="349" mass="39016">MVIRIATFNTALSRTNGGDLKRALSKKQDSQARQVAQVIAAVSPDIILLNEFDYDADDRTLELFQKNYLSLLIEPYSYSFIAPVNTGIPSGRDLNKDGLVSDEGSDALGYGFFPGQYGMAVLSRFPIDLKLSRTFQQFLWKDLPNAKLPKHADGSDWFDLEDLAILPLSSKSHWDLSIDIEGQTIHCLCSHPTPPVFDGKEKRNACRNHDEIRFWTEYLSQNNHIYDDLGQYGGLDRRASFVILGDLNASINEGDSFSGGIGGLLAHTRVNNDVTPLSEGARQHSPNIDYSEYHTANWRVRADYVLPSIDLLVLNSGVYWPNLLDSMSSIVETASDHRLVFIDIELITS</sequence>
<protein>
    <submittedName>
        <fullName evidence="2">Endonuclease/exonuclease/phosphatase family protein</fullName>
    </submittedName>
</protein>
<dbReference type="InterPro" id="IPR036691">
    <property type="entry name" value="Endo/exonu/phosph_ase_sf"/>
</dbReference>
<proteinExistence type="predicted"/>
<name>A0ABT4JWG5_9GAMM</name>
<reference evidence="2" key="1">
    <citation type="submission" date="2022-12" db="EMBL/GenBank/DDBJ databases">
        <title>Marinomonas 15G1-11 sp. nov, isolated from marine algae.</title>
        <authorList>
            <person name="Butt M."/>
            <person name="Choi D.G."/>
            <person name="Kim J.M."/>
            <person name="Lee J.K."/>
            <person name="Baek J.H."/>
            <person name="Jeon C.O."/>
        </authorList>
    </citation>
    <scope>NUCLEOTIDE SEQUENCE</scope>
    <source>
        <strain evidence="2">15G1-11</strain>
    </source>
</reference>
<comment type="caution">
    <text evidence="2">The sequence shown here is derived from an EMBL/GenBank/DDBJ whole genome shotgun (WGS) entry which is preliminary data.</text>
</comment>
<organism evidence="2 3">
    <name type="scientific">Marinomonas phaeophyticola</name>
    <dbReference type="NCBI Taxonomy" id="3004091"/>
    <lineage>
        <taxon>Bacteria</taxon>
        <taxon>Pseudomonadati</taxon>
        <taxon>Pseudomonadota</taxon>
        <taxon>Gammaproteobacteria</taxon>
        <taxon>Oceanospirillales</taxon>
        <taxon>Oceanospirillaceae</taxon>
        <taxon>Marinomonas</taxon>
    </lineage>
</organism>
<feature type="domain" description="Endonuclease/exonuclease/phosphatase" evidence="1">
    <location>
        <begin position="7"/>
        <end position="337"/>
    </location>
</feature>
<gene>
    <name evidence="2" type="ORF">O1D97_14170</name>
</gene>